<evidence type="ECO:0000313" key="1">
    <source>
        <dbReference type="EMBL" id="CAG7833347.1"/>
    </source>
</evidence>
<sequence length="81" mass="8863">MRIDANGSSTKTTSPKVKNVLTQSGFSEGFTGHVGIAEFETIQGFCWEIIHSDQGLFLPLEALLNEHHNPLNYEGTEASNV</sequence>
<name>A0A8J2LN95_9HEXA</name>
<dbReference type="AlphaFoldDB" id="A0A8J2LN95"/>
<gene>
    <name evidence="1" type="ORF">AFUS01_LOCUS42982</name>
</gene>
<organism evidence="1 2">
    <name type="scientific">Allacma fusca</name>
    <dbReference type="NCBI Taxonomy" id="39272"/>
    <lineage>
        <taxon>Eukaryota</taxon>
        <taxon>Metazoa</taxon>
        <taxon>Ecdysozoa</taxon>
        <taxon>Arthropoda</taxon>
        <taxon>Hexapoda</taxon>
        <taxon>Collembola</taxon>
        <taxon>Symphypleona</taxon>
        <taxon>Sminthuridae</taxon>
        <taxon>Allacma</taxon>
    </lineage>
</organism>
<proteinExistence type="predicted"/>
<dbReference type="EMBL" id="CAJVCH010569847">
    <property type="protein sequence ID" value="CAG7833347.1"/>
    <property type="molecule type" value="Genomic_DNA"/>
</dbReference>
<dbReference type="Proteomes" id="UP000708208">
    <property type="component" value="Unassembled WGS sequence"/>
</dbReference>
<protein>
    <submittedName>
        <fullName evidence="1">Uncharacterized protein</fullName>
    </submittedName>
</protein>
<reference evidence="1" key="1">
    <citation type="submission" date="2021-06" db="EMBL/GenBank/DDBJ databases">
        <authorList>
            <person name="Hodson N. C."/>
            <person name="Mongue J. A."/>
            <person name="Jaron S. K."/>
        </authorList>
    </citation>
    <scope>NUCLEOTIDE SEQUENCE</scope>
</reference>
<evidence type="ECO:0000313" key="2">
    <source>
        <dbReference type="Proteomes" id="UP000708208"/>
    </source>
</evidence>
<keyword evidence="2" id="KW-1185">Reference proteome</keyword>
<accession>A0A8J2LN95</accession>
<comment type="caution">
    <text evidence="1">The sequence shown here is derived from an EMBL/GenBank/DDBJ whole genome shotgun (WGS) entry which is preliminary data.</text>
</comment>